<dbReference type="Gene3D" id="3.40.50.1980">
    <property type="entry name" value="Nitrogenase molybdenum iron protein domain"/>
    <property type="match status" value="2"/>
</dbReference>
<dbReference type="Proteomes" id="UP001595805">
    <property type="component" value="Unassembled WGS sequence"/>
</dbReference>
<evidence type="ECO:0000313" key="3">
    <source>
        <dbReference type="Proteomes" id="UP001595805"/>
    </source>
</evidence>
<evidence type="ECO:0000259" key="1">
    <source>
        <dbReference type="PROSITE" id="PS50983"/>
    </source>
</evidence>
<comment type="caution">
    <text evidence="2">The sequence shown here is derived from an EMBL/GenBank/DDBJ whole genome shotgun (WGS) entry which is preliminary data.</text>
</comment>
<name>A0ABV8AKQ8_9BACT</name>
<evidence type="ECO:0000313" key="2">
    <source>
        <dbReference type="EMBL" id="MFC3878612.1"/>
    </source>
</evidence>
<feature type="domain" description="Fe/B12 periplasmic-binding" evidence="1">
    <location>
        <begin position="116"/>
        <end position="390"/>
    </location>
</feature>
<dbReference type="InterPro" id="IPR002491">
    <property type="entry name" value="ABC_transptr_periplasmic_BD"/>
</dbReference>
<dbReference type="Pfam" id="PF01497">
    <property type="entry name" value="Peripla_BP_2"/>
    <property type="match status" value="1"/>
</dbReference>
<dbReference type="PROSITE" id="PS50983">
    <property type="entry name" value="FE_B12_PBP"/>
    <property type="match status" value="1"/>
</dbReference>
<dbReference type="SUPFAM" id="SSF53807">
    <property type="entry name" value="Helical backbone' metal receptor"/>
    <property type="match status" value="1"/>
</dbReference>
<dbReference type="PANTHER" id="PTHR30535">
    <property type="entry name" value="VITAMIN B12-BINDING PROTEIN"/>
    <property type="match status" value="1"/>
</dbReference>
<organism evidence="2 3">
    <name type="scientific">Algoriphagus namhaensis</name>
    <dbReference type="NCBI Taxonomy" id="915353"/>
    <lineage>
        <taxon>Bacteria</taxon>
        <taxon>Pseudomonadati</taxon>
        <taxon>Bacteroidota</taxon>
        <taxon>Cytophagia</taxon>
        <taxon>Cytophagales</taxon>
        <taxon>Cyclobacteriaceae</taxon>
        <taxon>Algoriphagus</taxon>
    </lineage>
</organism>
<keyword evidence="3" id="KW-1185">Reference proteome</keyword>
<dbReference type="InterPro" id="IPR050902">
    <property type="entry name" value="ABC_Transporter_SBP"/>
</dbReference>
<protein>
    <submittedName>
        <fullName evidence="2">ABC transporter substrate-binding protein</fullName>
    </submittedName>
</protein>
<dbReference type="EMBL" id="JBHRZS010000002">
    <property type="protein sequence ID" value="MFC3878612.1"/>
    <property type="molecule type" value="Genomic_DNA"/>
</dbReference>
<dbReference type="PANTHER" id="PTHR30535:SF34">
    <property type="entry name" value="MOLYBDATE-BINDING PROTEIN MOLA"/>
    <property type="match status" value="1"/>
</dbReference>
<sequence>MLKIFFLEKGSSHSYFARMTFHRWTSNRLLFAMLGLLFLLLSSCAKTEETTKINLKEIELKYAQGFEIQKGEGYFIITVSQPWTGAEARYIYLALEAGATTPNGEFDAVIKANPERIVLTSTTQIPHLDLLGISDRLVGFPDTDLISSEVTRKLVDGGKVKDLGSGPSANTELTLELEPDLMVISTLGEDLKFLEFLKTAGVPAVINGEYVEQHPLGRAEWIKFTGALTGKLDGATAVFNRIEKEYLEALEIVQNSSSQNSPEILSGVMYKDIWYAPGSDSWGAQILKNAGGSYIFEEQKGTGSLQLNYEYVLENGINAEFWIGSADFESLESMGKMEPRYAVFEAFKTGNVYTYTQKKGAKGGLEYFELGYMRPDLILKDMIKIIHPELLPEYELYFYKKLND</sequence>
<gene>
    <name evidence="2" type="ORF">ACFOSV_00400</name>
</gene>
<reference evidence="3" key="1">
    <citation type="journal article" date="2019" name="Int. J. Syst. Evol. Microbiol.">
        <title>The Global Catalogue of Microorganisms (GCM) 10K type strain sequencing project: providing services to taxonomists for standard genome sequencing and annotation.</title>
        <authorList>
            <consortium name="The Broad Institute Genomics Platform"/>
            <consortium name="The Broad Institute Genome Sequencing Center for Infectious Disease"/>
            <person name="Wu L."/>
            <person name="Ma J."/>
        </authorList>
    </citation>
    <scope>NUCLEOTIDE SEQUENCE [LARGE SCALE GENOMIC DNA]</scope>
    <source>
        <strain evidence="3">CCUG 60523</strain>
    </source>
</reference>
<proteinExistence type="predicted"/>
<accession>A0ABV8AKQ8</accession>